<dbReference type="Proteomes" id="UP000091857">
    <property type="component" value="Chromosome 11"/>
</dbReference>
<accession>A0ACB7GVN0</accession>
<protein>
    <submittedName>
        <fullName evidence="1">Uncharacterized protein</fullName>
    </submittedName>
</protein>
<evidence type="ECO:0000313" key="2">
    <source>
        <dbReference type="Proteomes" id="UP000091857"/>
    </source>
</evidence>
<organism evidence="1 2">
    <name type="scientific">Manihot esculenta</name>
    <name type="common">Cassava</name>
    <name type="synonym">Jatropha manihot</name>
    <dbReference type="NCBI Taxonomy" id="3983"/>
    <lineage>
        <taxon>Eukaryota</taxon>
        <taxon>Viridiplantae</taxon>
        <taxon>Streptophyta</taxon>
        <taxon>Embryophyta</taxon>
        <taxon>Tracheophyta</taxon>
        <taxon>Spermatophyta</taxon>
        <taxon>Magnoliopsida</taxon>
        <taxon>eudicotyledons</taxon>
        <taxon>Gunneridae</taxon>
        <taxon>Pentapetalae</taxon>
        <taxon>rosids</taxon>
        <taxon>fabids</taxon>
        <taxon>Malpighiales</taxon>
        <taxon>Euphorbiaceae</taxon>
        <taxon>Crotonoideae</taxon>
        <taxon>Manihoteae</taxon>
        <taxon>Manihot</taxon>
    </lineage>
</organism>
<comment type="caution">
    <text evidence="1">The sequence shown here is derived from an EMBL/GenBank/DDBJ whole genome shotgun (WGS) entry which is preliminary data.</text>
</comment>
<proteinExistence type="predicted"/>
<reference evidence="2" key="1">
    <citation type="journal article" date="2016" name="Nat. Biotechnol.">
        <title>Sequencing wild and cultivated cassava and related species reveals extensive interspecific hybridization and genetic diversity.</title>
        <authorList>
            <person name="Bredeson J.V."/>
            <person name="Lyons J.B."/>
            <person name="Prochnik S.E."/>
            <person name="Wu G.A."/>
            <person name="Ha C.M."/>
            <person name="Edsinger-Gonzales E."/>
            <person name="Grimwood J."/>
            <person name="Schmutz J."/>
            <person name="Rabbi I.Y."/>
            <person name="Egesi C."/>
            <person name="Nauluvula P."/>
            <person name="Lebot V."/>
            <person name="Ndunguru J."/>
            <person name="Mkamilo G."/>
            <person name="Bart R.S."/>
            <person name="Setter T.L."/>
            <person name="Gleadow R.M."/>
            <person name="Kulakow P."/>
            <person name="Ferguson M.E."/>
            <person name="Rounsley S."/>
            <person name="Rokhsar D.S."/>
        </authorList>
    </citation>
    <scope>NUCLEOTIDE SEQUENCE [LARGE SCALE GENOMIC DNA]</scope>
    <source>
        <strain evidence="2">cv. AM560-2</strain>
    </source>
</reference>
<keyword evidence="2" id="KW-1185">Reference proteome</keyword>
<sequence>MWIQKNSEHIKYPRRMNPNTTNGKDKNKFYRFHDGYNYTKYECQNLKDKIEKLVKKGVLNRFTRRSEDERAKGPKSLRDERKKRRQASGEINIMATEALSRHPISFESETDKVSTPHFDPLVTSARTNKFIMKRILIDTGSSINLITLEVFDKLRLDKKKNLSRVLYSLVGLDGKSLPVIGVTNLTVSIFGWPILNNHGPEQTMSPQPVDEVTIVELKEKKVRLASALEGENQCKVLETLKSRIPTFARKPEDIT</sequence>
<dbReference type="EMBL" id="CM004397">
    <property type="protein sequence ID" value="KAG8644046.1"/>
    <property type="molecule type" value="Genomic_DNA"/>
</dbReference>
<evidence type="ECO:0000313" key="1">
    <source>
        <dbReference type="EMBL" id="KAG8644046.1"/>
    </source>
</evidence>
<name>A0ACB7GVN0_MANES</name>
<gene>
    <name evidence="1" type="ORF">MANES_11G095280v8</name>
</gene>